<feature type="transmembrane region" description="Helical" evidence="3">
    <location>
        <begin position="23"/>
        <end position="45"/>
    </location>
</feature>
<protein>
    <recommendedName>
        <fullName evidence="4">NADH:quinone oxidoreductase/Mrp antiporter transmembrane domain-containing protein</fullName>
    </recommendedName>
</protein>
<proteinExistence type="predicted"/>
<keyword evidence="2 3" id="KW-0812">Transmembrane</keyword>
<dbReference type="PANTHER" id="PTHR43373">
    <property type="entry name" value="NA(+)/H(+) ANTIPORTER SUBUNIT"/>
    <property type="match status" value="1"/>
</dbReference>
<sequence length="48" mass="4968">MGGLPRREAGSRDIRELGGLRRVMPVTATLTGLAGLSMAGVLPMVGFV</sequence>
<comment type="subcellular location">
    <subcellularLocation>
        <location evidence="1">Endomembrane system</location>
        <topology evidence="1">Multi-pass membrane protein</topology>
    </subcellularLocation>
    <subcellularLocation>
        <location evidence="2">Membrane</location>
        <topology evidence="2">Multi-pass membrane protein</topology>
    </subcellularLocation>
</comment>
<dbReference type="PANTHER" id="PTHR43373:SF1">
    <property type="entry name" value="NA(+)_H(+) ANTIPORTER SUBUNIT A"/>
    <property type="match status" value="1"/>
</dbReference>
<evidence type="ECO:0000256" key="3">
    <source>
        <dbReference type="SAM" id="Phobius"/>
    </source>
</evidence>
<dbReference type="InterPro" id="IPR001750">
    <property type="entry name" value="ND/Mrp_TM"/>
</dbReference>
<evidence type="ECO:0000313" key="5">
    <source>
        <dbReference type="EMBL" id="MBB1256731.1"/>
    </source>
</evidence>
<keyword evidence="3" id="KW-0472">Membrane</keyword>
<accession>A0A7W3WQR5</accession>
<dbReference type="AlphaFoldDB" id="A0A7W3WQR5"/>
<reference evidence="6" key="1">
    <citation type="submission" date="2020-05" db="EMBL/GenBank/DDBJ databases">
        <title>Classification of alakaliphilic streptomycetes isolated from an alkaline soil next to Lonar Crater, India and a proposal for the recognition of Streptomyces alkaliterrae sp. nov.</title>
        <authorList>
            <person name="Golinska P."/>
        </authorList>
    </citation>
    <scope>NUCLEOTIDE SEQUENCE [LARGE SCALE GENOMIC DNA]</scope>
    <source>
        <strain evidence="6">OF3</strain>
    </source>
</reference>
<feature type="domain" description="NADH:quinone oxidoreductase/Mrp antiporter transmembrane" evidence="4">
    <location>
        <begin position="6"/>
        <end position="48"/>
    </location>
</feature>
<dbReference type="GO" id="GO:0012505">
    <property type="term" value="C:endomembrane system"/>
    <property type="evidence" value="ECO:0007669"/>
    <property type="project" value="UniProtKB-SubCell"/>
</dbReference>
<comment type="caution">
    <text evidence="5">The sequence shown here is derived from an EMBL/GenBank/DDBJ whole genome shotgun (WGS) entry which is preliminary data.</text>
</comment>
<dbReference type="EMBL" id="JABJWZ010000439">
    <property type="protein sequence ID" value="MBB1256731.1"/>
    <property type="molecule type" value="Genomic_DNA"/>
</dbReference>
<evidence type="ECO:0000313" key="6">
    <source>
        <dbReference type="Proteomes" id="UP000525686"/>
    </source>
</evidence>
<keyword evidence="3" id="KW-1133">Transmembrane helix</keyword>
<name>A0A7W3WQR5_9ACTN</name>
<dbReference type="Pfam" id="PF00361">
    <property type="entry name" value="Proton_antipo_M"/>
    <property type="match status" value="1"/>
</dbReference>
<evidence type="ECO:0000259" key="4">
    <source>
        <dbReference type="Pfam" id="PF00361"/>
    </source>
</evidence>
<evidence type="ECO:0000256" key="2">
    <source>
        <dbReference type="RuleBase" id="RU000320"/>
    </source>
</evidence>
<evidence type="ECO:0000256" key="1">
    <source>
        <dbReference type="ARBA" id="ARBA00004127"/>
    </source>
</evidence>
<organism evidence="5 6">
    <name type="scientific">Streptomyces alkaliterrae</name>
    <dbReference type="NCBI Taxonomy" id="2213162"/>
    <lineage>
        <taxon>Bacteria</taxon>
        <taxon>Bacillati</taxon>
        <taxon>Actinomycetota</taxon>
        <taxon>Actinomycetes</taxon>
        <taxon>Kitasatosporales</taxon>
        <taxon>Streptomycetaceae</taxon>
        <taxon>Streptomyces</taxon>
    </lineage>
</organism>
<dbReference type="Proteomes" id="UP000525686">
    <property type="component" value="Unassembled WGS sequence"/>
</dbReference>
<gene>
    <name evidence="5" type="ORF">H3146_25785</name>
</gene>
<feature type="non-terminal residue" evidence="5">
    <location>
        <position position="48"/>
    </location>
</feature>
<dbReference type="GO" id="GO:0016020">
    <property type="term" value="C:membrane"/>
    <property type="evidence" value="ECO:0007669"/>
    <property type="project" value="UniProtKB-SubCell"/>
</dbReference>
<dbReference type="InterPro" id="IPR050616">
    <property type="entry name" value="CPA3_Na-H_Antiporter_A"/>
</dbReference>